<evidence type="ECO:0000313" key="3">
    <source>
        <dbReference type="Proteomes" id="UP000250235"/>
    </source>
</evidence>
<protein>
    <submittedName>
        <fullName evidence="2">Uncharacterized protein</fullName>
    </submittedName>
</protein>
<reference evidence="2 3" key="1">
    <citation type="journal article" date="2015" name="Proc. Natl. Acad. Sci. U.S.A.">
        <title>The resurrection genome of Boea hygrometrica: A blueprint for survival of dehydration.</title>
        <authorList>
            <person name="Xiao L."/>
            <person name="Yang G."/>
            <person name="Zhang L."/>
            <person name="Yang X."/>
            <person name="Zhao S."/>
            <person name="Ji Z."/>
            <person name="Zhou Q."/>
            <person name="Hu M."/>
            <person name="Wang Y."/>
            <person name="Chen M."/>
            <person name="Xu Y."/>
            <person name="Jin H."/>
            <person name="Xiao X."/>
            <person name="Hu G."/>
            <person name="Bao F."/>
            <person name="Hu Y."/>
            <person name="Wan P."/>
            <person name="Li L."/>
            <person name="Deng X."/>
            <person name="Kuang T."/>
            <person name="Xiang C."/>
            <person name="Zhu J.K."/>
            <person name="Oliver M.J."/>
            <person name="He Y."/>
        </authorList>
    </citation>
    <scope>NUCLEOTIDE SEQUENCE [LARGE SCALE GENOMIC DNA]</scope>
    <source>
        <strain evidence="3">cv. XS01</strain>
    </source>
</reference>
<name>A0A2Z7BXG8_9LAMI</name>
<sequence>MRSNLSTKSHIKIANHATCYTSSYEMHDGYQRIIDGRGTTTLLCSSHHHPMIFRCDDSVDHHRVVVFRRDDSAGHHNSHVGPFRHDDSADRSQRAKESSTQGNQAQSSNLNGKNHRLEFAKLLEPATTSLLFRKSIYNSKLVSIERAKQHEPSATNLAPNNGGNRRANSDLAPLSQICLRYAKHTLLIKTASHRGSCSLTLNDIALPPDLKQISRTKTR</sequence>
<organism evidence="2 3">
    <name type="scientific">Dorcoceras hygrometricum</name>
    <dbReference type="NCBI Taxonomy" id="472368"/>
    <lineage>
        <taxon>Eukaryota</taxon>
        <taxon>Viridiplantae</taxon>
        <taxon>Streptophyta</taxon>
        <taxon>Embryophyta</taxon>
        <taxon>Tracheophyta</taxon>
        <taxon>Spermatophyta</taxon>
        <taxon>Magnoliopsida</taxon>
        <taxon>eudicotyledons</taxon>
        <taxon>Gunneridae</taxon>
        <taxon>Pentapetalae</taxon>
        <taxon>asterids</taxon>
        <taxon>lamiids</taxon>
        <taxon>Lamiales</taxon>
        <taxon>Gesneriaceae</taxon>
        <taxon>Didymocarpoideae</taxon>
        <taxon>Trichosporeae</taxon>
        <taxon>Loxocarpinae</taxon>
        <taxon>Dorcoceras</taxon>
    </lineage>
</organism>
<gene>
    <name evidence="2" type="ORF">F511_25762</name>
</gene>
<accession>A0A2Z7BXG8</accession>
<feature type="compositionally biased region" description="Polar residues" evidence="1">
    <location>
        <begin position="98"/>
        <end position="112"/>
    </location>
</feature>
<evidence type="ECO:0000256" key="1">
    <source>
        <dbReference type="SAM" id="MobiDB-lite"/>
    </source>
</evidence>
<dbReference type="EMBL" id="KV003182">
    <property type="protein sequence ID" value="KZV36937.1"/>
    <property type="molecule type" value="Genomic_DNA"/>
</dbReference>
<keyword evidence="3" id="KW-1185">Reference proteome</keyword>
<feature type="region of interest" description="Disordered" evidence="1">
    <location>
        <begin position="147"/>
        <end position="168"/>
    </location>
</feature>
<feature type="region of interest" description="Disordered" evidence="1">
    <location>
        <begin position="72"/>
        <end position="113"/>
    </location>
</feature>
<dbReference type="Proteomes" id="UP000250235">
    <property type="component" value="Unassembled WGS sequence"/>
</dbReference>
<dbReference type="AlphaFoldDB" id="A0A2Z7BXG8"/>
<proteinExistence type="predicted"/>
<feature type="compositionally biased region" description="Polar residues" evidence="1">
    <location>
        <begin position="152"/>
        <end position="163"/>
    </location>
</feature>
<feature type="compositionally biased region" description="Basic and acidic residues" evidence="1">
    <location>
        <begin position="83"/>
        <end position="97"/>
    </location>
</feature>
<evidence type="ECO:0000313" key="2">
    <source>
        <dbReference type="EMBL" id="KZV36937.1"/>
    </source>
</evidence>